<dbReference type="Pfam" id="PF07872">
    <property type="entry name" value="DUF1659"/>
    <property type="match status" value="1"/>
</dbReference>
<dbReference type="EMBL" id="JPVO01000053">
    <property type="protein sequence ID" value="KGR74829.1"/>
    <property type="molecule type" value="Genomic_DNA"/>
</dbReference>
<dbReference type="AlphaFoldDB" id="A0A0A3HR29"/>
<protein>
    <recommendedName>
        <fullName evidence="1">DUF1659 domain-containing protein</fullName>
    </recommendedName>
</protein>
<comment type="caution">
    <text evidence="2">The sequence shown here is derived from an EMBL/GenBank/DDBJ whole genome shotgun (WGS) entry which is preliminary data.</text>
</comment>
<evidence type="ECO:0000313" key="3">
    <source>
        <dbReference type="Proteomes" id="UP000030408"/>
    </source>
</evidence>
<dbReference type="InterPro" id="IPR012454">
    <property type="entry name" value="DUF1659"/>
</dbReference>
<sequence length="72" mass="7834">MAAFNFDSASLKISYVTGVNEQGKAIVTSKTYRNVRDNVEASVVLSVVQAIASLSRYDFLLAEKTETETVDA</sequence>
<evidence type="ECO:0000259" key="1">
    <source>
        <dbReference type="Pfam" id="PF07872"/>
    </source>
</evidence>
<organism evidence="2 3">
    <name type="scientific">Ureibacillus sinduriensis BLB-1 = JCM 15800</name>
    <dbReference type="NCBI Taxonomy" id="1384057"/>
    <lineage>
        <taxon>Bacteria</taxon>
        <taxon>Bacillati</taxon>
        <taxon>Bacillota</taxon>
        <taxon>Bacilli</taxon>
        <taxon>Bacillales</taxon>
        <taxon>Caryophanaceae</taxon>
        <taxon>Ureibacillus</taxon>
    </lineage>
</organism>
<dbReference type="eggNOG" id="ENOG5030NE0">
    <property type="taxonomic scope" value="Bacteria"/>
</dbReference>
<evidence type="ECO:0000313" key="2">
    <source>
        <dbReference type="EMBL" id="KGR74829.1"/>
    </source>
</evidence>
<keyword evidence="3" id="KW-1185">Reference proteome</keyword>
<dbReference type="Proteomes" id="UP000030408">
    <property type="component" value="Unassembled WGS sequence"/>
</dbReference>
<gene>
    <name evidence="2" type="ORF">CD33_13730</name>
</gene>
<reference evidence="2 3" key="1">
    <citation type="submission" date="2014-02" db="EMBL/GenBank/DDBJ databases">
        <title>Draft genome sequence of Lysinibacillus sinduriensis JCM 15800.</title>
        <authorList>
            <person name="Zhang F."/>
            <person name="Wang G."/>
            <person name="Zhang L."/>
        </authorList>
    </citation>
    <scope>NUCLEOTIDE SEQUENCE [LARGE SCALE GENOMIC DNA]</scope>
    <source>
        <strain evidence="2 3">JCM 15800</strain>
    </source>
</reference>
<name>A0A0A3HR29_9BACL</name>
<dbReference type="RefSeq" id="WP_036201419.1">
    <property type="nucleotide sequence ID" value="NZ_AVCY01000003.1"/>
</dbReference>
<dbReference type="STRING" id="1384057.CD33_13730"/>
<accession>A0A0A3HR29</accession>
<feature type="domain" description="DUF1659" evidence="1">
    <location>
        <begin position="5"/>
        <end position="70"/>
    </location>
</feature>
<proteinExistence type="predicted"/>